<dbReference type="InterPro" id="IPR017938">
    <property type="entry name" value="Riboflavin_synthase-like_b-brl"/>
</dbReference>
<keyword evidence="4 13" id="KW-0812">Transmembrane</keyword>
<dbReference type="Pfam" id="PF08022">
    <property type="entry name" value="FAD_binding_8"/>
    <property type="match status" value="1"/>
</dbReference>
<feature type="transmembrane region" description="Helical" evidence="13">
    <location>
        <begin position="80"/>
        <end position="96"/>
    </location>
</feature>
<dbReference type="Pfam" id="PF01794">
    <property type="entry name" value="Ferric_reduct"/>
    <property type="match status" value="1"/>
</dbReference>
<dbReference type="InterPro" id="IPR039261">
    <property type="entry name" value="FNR_nucleotide-bd"/>
</dbReference>
<accession>A0ABV7LCS1</accession>
<evidence type="ECO:0000256" key="8">
    <source>
        <dbReference type="ARBA" id="ARBA00022989"/>
    </source>
</evidence>
<keyword evidence="11" id="KW-0411">Iron-sulfur</keyword>
<evidence type="ECO:0000256" key="6">
    <source>
        <dbReference type="ARBA" id="ARBA00022723"/>
    </source>
</evidence>
<evidence type="ECO:0000259" key="14">
    <source>
        <dbReference type="PROSITE" id="PS51384"/>
    </source>
</evidence>
<protein>
    <submittedName>
        <fullName evidence="15">Ferric reductase-like transmembrane domain-containing protein</fullName>
    </submittedName>
</protein>
<keyword evidence="6" id="KW-0479">Metal-binding</keyword>
<dbReference type="Proteomes" id="UP001595536">
    <property type="component" value="Unassembled WGS sequence"/>
</dbReference>
<keyword evidence="8 13" id="KW-1133">Transmembrane helix</keyword>
<dbReference type="SUPFAM" id="SSF63380">
    <property type="entry name" value="Riboflavin synthase domain-like"/>
    <property type="match status" value="1"/>
</dbReference>
<keyword evidence="12 13" id="KW-0472">Membrane</keyword>
<comment type="subcellular location">
    <subcellularLocation>
        <location evidence="2">Membrane</location>
        <topology evidence="2">Multi-pass membrane protein</topology>
    </subcellularLocation>
</comment>
<keyword evidence="16" id="KW-1185">Reference proteome</keyword>
<comment type="cofactor">
    <cofactor evidence="1">
        <name>FAD</name>
        <dbReference type="ChEBI" id="CHEBI:57692"/>
    </cofactor>
</comment>
<reference evidence="16" key="1">
    <citation type="journal article" date="2019" name="Int. J. Syst. Evol. Microbiol.">
        <title>The Global Catalogue of Microorganisms (GCM) 10K type strain sequencing project: providing services to taxonomists for standard genome sequencing and annotation.</title>
        <authorList>
            <consortium name="The Broad Institute Genomics Platform"/>
            <consortium name="The Broad Institute Genome Sequencing Center for Infectious Disease"/>
            <person name="Wu L."/>
            <person name="Ma J."/>
        </authorList>
    </citation>
    <scope>NUCLEOTIDE SEQUENCE [LARGE SCALE GENOMIC DNA]</scope>
    <source>
        <strain evidence="16">CCM 7941</strain>
    </source>
</reference>
<dbReference type="Gene3D" id="3.40.50.80">
    <property type="entry name" value="Nucleotide-binding domain of ferredoxin-NADP reductase (FNR) module"/>
    <property type="match status" value="1"/>
</dbReference>
<proteinExistence type="predicted"/>
<evidence type="ECO:0000256" key="5">
    <source>
        <dbReference type="ARBA" id="ARBA00022714"/>
    </source>
</evidence>
<evidence type="ECO:0000256" key="3">
    <source>
        <dbReference type="ARBA" id="ARBA00022630"/>
    </source>
</evidence>
<dbReference type="InterPro" id="IPR013112">
    <property type="entry name" value="FAD-bd_8"/>
</dbReference>
<keyword evidence="7" id="KW-0274">FAD</keyword>
<keyword evidence="10" id="KW-0408">Iron</keyword>
<dbReference type="PROSITE" id="PS51384">
    <property type="entry name" value="FAD_FR"/>
    <property type="match status" value="1"/>
</dbReference>
<evidence type="ECO:0000313" key="15">
    <source>
        <dbReference type="EMBL" id="MFC3265720.1"/>
    </source>
</evidence>
<evidence type="ECO:0000256" key="7">
    <source>
        <dbReference type="ARBA" id="ARBA00022827"/>
    </source>
</evidence>
<dbReference type="CDD" id="cd06198">
    <property type="entry name" value="FNR_like_3"/>
    <property type="match status" value="1"/>
</dbReference>
<feature type="transmembrane region" description="Helical" evidence="13">
    <location>
        <begin position="39"/>
        <end position="59"/>
    </location>
</feature>
<keyword evidence="3" id="KW-0285">Flavoprotein</keyword>
<feature type="transmembrane region" description="Helical" evidence="13">
    <location>
        <begin position="194"/>
        <end position="213"/>
    </location>
</feature>
<keyword evidence="9" id="KW-0560">Oxidoreductase</keyword>
<evidence type="ECO:0000256" key="2">
    <source>
        <dbReference type="ARBA" id="ARBA00004141"/>
    </source>
</evidence>
<comment type="caution">
    <text evidence="15">The sequence shown here is derived from an EMBL/GenBank/DDBJ whole genome shotgun (WGS) entry which is preliminary data.</text>
</comment>
<dbReference type="InterPro" id="IPR050415">
    <property type="entry name" value="MRET"/>
</dbReference>
<evidence type="ECO:0000256" key="11">
    <source>
        <dbReference type="ARBA" id="ARBA00023014"/>
    </source>
</evidence>
<dbReference type="PANTHER" id="PTHR47354">
    <property type="entry name" value="NADH OXIDOREDUCTASE HCR"/>
    <property type="match status" value="1"/>
</dbReference>
<evidence type="ECO:0000256" key="13">
    <source>
        <dbReference type="SAM" id="Phobius"/>
    </source>
</evidence>
<name>A0ABV7LCS1_9HYPH</name>
<dbReference type="SFLD" id="SFLDS00052">
    <property type="entry name" value="Ferric_Reductase_Domain"/>
    <property type="match status" value="1"/>
</dbReference>
<dbReference type="EMBL" id="JBHRUV010000019">
    <property type="protein sequence ID" value="MFC3265720.1"/>
    <property type="molecule type" value="Genomic_DNA"/>
</dbReference>
<dbReference type="SUPFAM" id="SSF52343">
    <property type="entry name" value="Ferredoxin reductase-like, C-terminal NADP-linked domain"/>
    <property type="match status" value="1"/>
</dbReference>
<dbReference type="SFLD" id="SFLDG01168">
    <property type="entry name" value="Ferric_reductase_subgroup_(FRE"/>
    <property type="match status" value="1"/>
</dbReference>
<dbReference type="PRINTS" id="PR00410">
    <property type="entry name" value="PHEHYDRXLASE"/>
</dbReference>
<sequence length="452" mass="50142">MRPVVRVFWGFLALTAVLWLLVEDLPAPSAGLLAMRGSMVQLSGVLAIGCMSLAVILAARPRWPERLLGGLDRMYRLHKWLGVAALALATMHWLWAKGPKWAAALGLLERRARGPRPPADGELEQLFRSMRGTAETAGEWAFYGVALLVIVALARRIPYHVFCRTHRLVAVLYLALVFHAVILARFSYWTTPLGLLLGALLACGAVAAAMSLTRRIGAGRKVKGEITRLHYYPGLRVLEGEIAVPHGWPGHRAGQFAFLSGDPATEDPHPFTIASAWDPQARRLKFLTRELGDFTGALRQRLRVGQRVVVEGPYGCFTFDDDRPAQVWVAGGIGVTPFIARMHDLALRRRAGPDAAPRQEIHLFHATPDDSPEGEARLRQDAEAAGVTLHVVNSRRDGRLTGERIRAMAPRWREASIWFCGPPAFGAALRRDFARHGVDTARRFHQELFDMR</sequence>
<feature type="transmembrane region" description="Helical" evidence="13">
    <location>
        <begin position="169"/>
        <end position="188"/>
    </location>
</feature>
<keyword evidence="5" id="KW-0001">2Fe-2S</keyword>
<feature type="transmembrane region" description="Helical" evidence="13">
    <location>
        <begin position="140"/>
        <end position="157"/>
    </location>
</feature>
<evidence type="ECO:0000256" key="12">
    <source>
        <dbReference type="ARBA" id="ARBA00023136"/>
    </source>
</evidence>
<feature type="domain" description="FAD-binding FR-type" evidence="14">
    <location>
        <begin position="209"/>
        <end position="320"/>
    </location>
</feature>
<evidence type="ECO:0000256" key="1">
    <source>
        <dbReference type="ARBA" id="ARBA00001974"/>
    </source>
</evidence>
<dbReference type="InterPro" id="IPR017927">
    <property type="entry name" value="FAD-bd_FR_type"/>
</dbReference>
<dbReference type="PANTHER" id="PTHR47354:SF8">
    <property type="entry name" value="1,2-PHENYLACETYL-COA EPOXIDASE, SUBUNIT E"/>
    <property type="match status" value="1"/>
</dbReference>
<evidence type="ECO:0000256" key="10">
    <source>
        <dbReference type="ARBA" id="ARBA00023004"/>
    </source>
</evidence>
<dbReference type="Gene3D" id="2.40.30.10">
    <property type="entry name" value="Translation factors"/>
    <property type="match status" value="1"/>
</dbReference>
<dbReference type="RefSeq" id="WP_376830907.1">
    <property type="nucleotide sequence ID" value="NZ_JBHLWR010000006.1"/>
</dbReference>
<gene>
    <name evidence="15" type="ORF">ACFOEX_05000</name>
</gene>
<organism evidence="15 16">
    <name type="scientific">Camelimonas abortus</name>
    <dbReference type="NCBI Taxonomy" id="1017184"/>
    <lineage>
        <taxon>Bacteria</taxon>
        <taxon>Pseudomonadati</taxon>
        <taxon>Pseudomonadota</taxon>
        <taxon>Alphaproteobacteria</taxon>
        <taxon>Hyphomicrobiales</taxon>
        <taxon>Chelatococcaceae</taxon>
        <taxon>Camelimonas</taxon>
    </lineage>
</organism>
<evidence type="ECO:0000313" key="16">
    <source>
        <dbReference type="Proteomes" id="UP001595536"/>
    </source>
</evidence>
<evidence type="ECO:0000256" key="4">
    <source>
        <dbReference type="ARBA" id="ARBA00022692"/>
    </source>
</evidence>
<evidence type="ECO:0000256" key="9">
    <source>
        <dbReference type="ARBA" id="ARBA00023002"/>
    </source>
</evidence>
<dbReference type="InterPro" id="IPR013130">
    <property type="entry name" value="Fe3_Rdtase_TM_dom"/>
</dbReference>